<comment type="caution">
    <text evidence="2">The sequence shown here is derived from an EMBL/GenBank/DDBJ whole genome shotgun (WGS) entry which is preliminary data.</text>
</comment>
<reference evidence="2 3" key="1">
    <citation type="journal article" date="2016" name="PLoS Pathog.">
        <title>Biosynthesis of antibiotic leucinostatins in bio-control fungus Purpureocillium lilacinum and their inhibition on phytophthora revealed by genome mining.</title>
        <authorList>
            <person name="Wang G."/>
            <person name="Liu Z."/>
            <person name="Lin R."/>
            <person name="Li E."/>
            <person name="Mao Z."/>
            <person name="Ling J."/>
            <person name="Yang Y."/>
            <person name="Yin W.B."/>
            <person name="Xie B."/>
        </authorList>
    </citation>
    <scope>NUCLEOTIDE SEQUENCE [LARGE SCALE GENOMIC DNA]</scope>
    <source>
        <strain evidence="2">170</strain>
    </source>
</reference>
<dbReference type="RefSeq" id="XP_018147421.1">
    <property type="nucleotide sequence ID" value="XM_018282795.1"/>
</dbReference>
<organism evidence="2 3">
    <name type="scientific">Pochonia chlamydosporia 170</name>
    <dbReference type="NCBI Taxonomy" id="1380566"/>
    <lineage>
        <taxon>Eukaryota</taxon>
        <taxon>Fungi</taxon>
        <taxon>Dikarya</taxon>
        <taxon>Ascomycota</taxon>
        <taxon>Pezizomycotina</taxon>
        <taxon>Sordariomycetes</taxon>
        <taxon>Hypocreomycetidae</taxon>
        <taxon>Hypocreales</taxon>
        <taxon>Clavicipitaceae</taxon>
        <taxon>Pochonia</taxon>
    </lineage>
</organism>
<proteinExistence type="predicted"/>
<sequence>MPPKRKALEPANPNVKGPSNRKKAKSAAAEEDPVEPQQQEQNRPSASLQLAIKRRERRWAKVSGSKNLDIEYLTSTQDPSHAYEFLCVCNPLQRLDDALNARNKAEGNGHANSKNKKPKRKACDKGKTCPCGKSATELPSHPYTMTRAALARHHMAADMMNLRNPDAFSMYTFNDHVAYGALEVVQNMLLDFDEAFKAQNWHEAWAVVEGMALFMLVGEGDDMCLADDGEMITTTVTQITRMVLTAVASLERRGQLANHSDTKNVGWVMALYQRLAQAMYDQGTLEEARPSTAKMFKFHAGNLQLYLRSYASRYGITMPGAVDISGDANLTMPKGTVKDPWSWVRSLSNYRRECVAPWYAFRGGYRDNIGGDGLDISTWDSEERKEHNFDKEDPLPKDAIEMLEKGLVLTLA</sequence>
<dbReference type="KEGG" id="pchm:VFPPC_03275"/>
<evidence type="ECO:0000313" key="2">
    <source>
        <dbReference type="EMBL" id="OAQ70884.1"/>
    </source>
</evidence>
<feature type="region of interest" description="Disordered" evidence="1">
    <location>
        <begin position="1"/>
        <end position="46"/>
    </location>
</feature>
<dbReference type="Proteomes" id="UP000078397">
    <property type="component" value="Unassembled WGS sequence"/>
</dbReference>
<feature type="region of interest" description="Disordered" evidence="1">
    <location>
        <begin position="104"/>
        <end position="127"/>
    </location>
</feature>
<protein>
    <submittedName>
        <fullName evidence="2">Uncharacterized protein</fullName>
    </submittedName>
</protein>
<dbReference type="OrthoDB" id="10037289at2759"/>
<dbReference type="STRING" id="1380566.A0A179FZ18"/>
<evidence type="ECO:0000313" key="3">
    <source>
        <dbReference type="Proteomes" id="UP000078397"/>
    </source>
</evidence>
<dbReference type="GeneID" id="28846789"/>
<keyword evidence="3" id="KW-1185">Reference proteome</keyword>
<dbReference type="EMBL" id="LSBJ02000002">
    <property type="protein sequence ID" value="OAQ70884.1"/>
    <property type="molecule type" value="Genomic_DNA"/>
</dbReference>
<accession>A0A179FZ18</accession>
<name>A0A179FZ18_METCM</name>
<evidence type="ECO:0000256" key="1">
    <source>
        <dbReference type="SAM" id="MobiDB-lite"/>
    </source>
</evidence>
<gene>
    <name evidence="2" type="ORF">VFPPC_03275</name>
</gene>
<dbReference type="AlphaFoldDB" id="A0A179FZ18"/>